<comment type="caution">
    <text evidence="10">The sequence shown here is derived from an EMBL/GenBank/DDBJ whole genome shotgun (WGS) entry which is preliminary data.</text>
</comment>
<dbReference type="Proteomes" id="UP001474421">
    <property type="component" value="Unassembled WGS sequence"/>
</dbReference>
<keyword evidence="2" id="KW-0812">Transmembrane</keyword>
<dbReference type="PANTHER" id="PTHR24028:SF133">
    <property type="entry name" value="PROTOCADHERIN ALPHA-4"/>
    <property type="match status" value="1"/>
</dbReference>
<keyword evidence="7" id="KW-0325">Glycoprotein</keyword>
<keyword evidence="6" id="KW-0472">Membrane</keyword>
<dbReference type="PANTHER" id="PTHR24028">
    <property type="entry name" value="CADHERIN-87A"/>
    <property type="match status" value="1"/>
</dbReference>
<comment type="subcellular location">
    <subcellularLocation>
        <location evidence="1">Membrane</location>
        <topology evidence="1">Single-pass membrane protein</topology>
    </subcellularLocation>
</comment>
<evidence type="ECO:0000259" key="9">
    <source>
        <dbReference type="PROSITE" id="PS50268"/>
    </source>
</evidence>
<name>A0AAW1BQJ2_CROAD</name>
<dbReference type="EMBL" id="JAOTOJ010000003">
    <property type="protein sequence ID" value="KAK9403728.1"/>
    <property type="molecule type" value="Genomic_DNA"/>
</dbReference>
<proteinExistence type="predicted"/>
<dbReference type="AlphaFoldDB" id="A0AAW1BQJ2"/>
<gene>
    <name evidence="10" type="ORF">NXF25_008555</name>
</gene>
<dbReference type="InterPro" id="IPR015919">
    <property type="entry name" value="Cadherin-like_sf"/>
</dbReference>
<protein>
    <recommendedName>
        <fullName evidence="9">Cadherin domain-containing protein</fullName>
    </recommendedName>
</protein>
<dbReference type="CDD" id="cd11304">
    <property type="entry name" value="Cadherin_repeat"/>
    <property type="match status" value="1"/>
</dbReference>
<dbReference type="InterPro" id="IPR002126">
    <property type="entry name" value="Cadherin-like_dom"/>
</dbReference>
<dbReference type="InterPro" id="IPR050174">
    <property type="entry name" value="Protocadherin/Cadherin-CA"/>
</dbReference>
<evidence type="ECO:0000256" key="5">
    <source>
        <dbReference type="ARBA" id="ARBA00022989"/>
    </source>
</evidence>
<feature type="non-terminal residue" evidence="10">
    <location>
        <position position="1"/>
    </location>
</feature>
<reference evidence="10 11" key="1">
    <citation type="journal article" date="2024" name="Proc. Natl. Acad. Sci. U.S.A.">
        <title>The genetic regulatory architecture and epigenomic basis for age-related changes in rattlesnake venom.</title>
        <authorList>
            <person name="Hogan M.P."/>
            <person name="Holding M.L."/>
            <person name="Nystrom G.S."/>
            <person name="Colston T.J."/>
            <person name="Bartlett D.A."/>
            <person name="Mason A.J."/>
            <person name="Ellsworth S.A."/>
            <person name="Rautsaw R.M."/>
            <person name="Lawrence K.C."/>
            <person name="Strickland J.L."/>
            <person name="He B."/>
            <person name="Fraser P."/>
            <person name="Margres M.J."/>
            <person name="Gilbert D.M."/>
            <person name="Gibbs H.L."/>
            <person name="Parkinson C.L."/>
            <person name="Rokyta D.R."/>
        </authorList>
    </citation>
    <scope>NUCLEOTIDE SEQUENCE [LARGE SCALE GENOMIC DNA]</scope>
    <source>
        <strain evidence="10">DRR0105</strain>
    </source>
</reference>
<evidence type="ECO:0000256" key="2">
    <source>
        <dbReference type="ARBA" id="ARBA00022692"/>
    </source>
</evidence>
<dbReference type="SUPFAM" id="SSF49313">
    <property type="entry name" value="Cadherin-like"/>
    <property type="match status" value="1"/>
</dbReference>
<keyword evidence="5" id="KW-1133">Transmembrane helix</keyword>
<organism evidence="10 11">
    <name type="scientific">Crotalus adamanteus</name>
    <name type="common">Eastern diamondback rattlesnake</name>
    <dbReference type="NCBI Taxonomy" id="8729"/>
    <lineage>
        <taxon>Eukaryota</taxon>
        <taxon>Metazoa</taxon>
        <taxon>Chordata</taxon>
        <taxon>Craniata</taxon>
        <taxon>Vertebrata</taxon>
        <taxon>Euteleostomi</taxon>
        <taxon>Lepidosauria</taxon>
        <taxon>Squamata</taxon>
        <taxon>Bifurcata</taxon>
        <taxon>Unidentata</taxon>
        <taxon>Episquamata</taxon>
        <taxon>Toxicofera</taxon>
        <taxon>Serpentes</taxon>
        <taxon>Colubroidea</taxon>
        <taxon>Viperidae</taxon>
        <taxon>Crotalinae</taxon>
        <taxon>Crotalus</taxon>
    </lineage>
</organism>
<evidence type="ECO:0000313" key="11">
    <source>
        <dbReference type="Proteomes" id="UP001474421"/>
    </source>
</evidence>
<accession>A0AAW1BQJ2</accession>
<dbReference type="GO" id="GO:0005509">
    <property type="term" value="F:calcium ion binding"/>
    <property type="evidence" value="ECO:0007669"/>
    <property type="project" value="UniProtKB-UniRule"/>
</dbReference>
<dbReference type="InterPro" id="IPR020894">
    <property type="entry name" value="Cadherin_CS"/>
</dbReference>
<dbReference type="PROSITE" id="PS00232">
    <property type="entry name" value="CADHERIN_1"/>
    <property type="match status" value="1"/>
</dbReference>
<evidence type="ECO:0000256" key="8">
    <source>
        <dbReference type="PROSITE-ProRule" id="PRU00043"/>
    </source>
</evidence>
<evidence type="ECO:0000256" key="4">
    <source>
        <dbReference type="ARBA" id="ARBA00022837"/>
    </source>
</evidence>
<evidence type="ECO:0000256" key="3">
    <source>
        <dbReference type="ARBA" id="ARBA00022737"/>
    </source>
</evidence>
<keyword evidence="11" id="KW-1185">Reference proteome</keyword>
<keyword evidence="3" id="KW-0677">Repeat</keyword>
<dbReference type="Gene3D" id="2.60.40.60">
    <property type="entry name" value="Cadherins"/>
    <property type="match status" value="2"/>
</dbReference>
<evidence type="ECO:0000256" key="1">
    <source>
        <dbReference type="ARBA" id="ARBA00004167"/>
    </source>
</evidence>
<evidence type="ECO:0000256" key="6">
    <source>
        <dbReference type="ARBA" id="ARBA00023136"/>
    </source>
</evidence>
<keyword evidence="4 8" id="KW-0106">Calcium</keyword>
<dbReference type="PROSITE" id="PS50268">
    <property type="entry name" value="CADHERIN_2"/>
    <property type="match status" value="1"/>
</dbReference>
<evidence type="ECO:0000313" key="10">
    <source>
        <dbReference type="EMBL" id="KAK9403728.1"/>
    </source>
</evidence>
<feature type="domain" description="Cadherin" evidence="9">
    <location>
        <begin position="1"/>
        <end position="54"/>
    </location>
</feature>
<dbReference type="GO" id="GO:0005886">
    <property type="term" value="C:plasma membrane"/>
    <property type="evidence" value="ECO:0007669"/>
    <property type="project" value="InterPro"/>
</dbReference>
<evidence type="ECO:0000256" key="7">
    <source>
        <dbReference type="ARBA" id="ARBA00023180"/>
    </source>
</evidence>
<sequence>SLNREMRTVEKLDFETVHQYENQAQASDKGSHPVMRYCMILIDVHDVNDNAPEIWLKSLLVVVSENAVPGMVALINVLDQDSGINGQPSYADLLKEKQPPGAFMFLPQILI</sequence>
<dbReference type="GO" id="GO:0007156">
    <property type="term" value="P:homophilic cell adhesion via plasma membrane adhesion molecules"/>
    <property type="evidence" value="ECO:0007669"/>
    <property type="project" value="InterPro"/>
</dbReference>